<gene>
    <name evidence="3" type="ORF">DZ858_12520</name>
</gene>
<evidence type="ECO:0000313" key="4">
    <source>
        <dbReference type="Proteomes" id="UP000261082"/>
    </source>
</evidence>
<dbReference type="Pfam" id="PF13568">
    <property type="entry name" value="OMP_b-brl_2"/>
    <property type="match status" value="1"/>
</dbReference>
<organism evidence="3 4">
    <name type="scientific">Marixanthomonas ophiurae</name>
    <dbReference type="NCBI Taxonomy" id="387659"/>
    <lineage>
        <taxon>Bacteria</taxon>
        <taxon>Pseudomonadati</taxon>
        <taxon>Bacteroidota</taxon>
        <taxon>Flavobacteriia</taxon>
        <taxon>Flavobacteriales</taxon>
        <taxon>Flavobacteriaceae</taxon>
        <taxon>Marixanthomonas</taxon>
    </lineage>
</organism>
<dbReference type="SUPFAM" id="SSF56925">
    <property type="entry name" value="OMPA-like"/>
    <property type="match status" value="1"/>
</dbReference>
<sequence length="206" mass="22158">MKKLLLMAALAVFGLTTTNAQEVRLGAKAGVNFASVGGDETDGVDGRTSFHVGGLVEIPISEVFSVQPELLYSSQGAKTEDSFNGENFESKTKLDYINIPILAKFYVADGFSIEAGPQIGFLVSANQEFEGGGESEEDDVSEFYSGIDLGIGAGASYRLTNGVFFSARYVLGLSNIIDDDEDIELEDSDDFKRQNNVIQLSVGYSF</sequence>
<proteinExistence type="predicted"/>
<feature type="chain" id="PRO_5017835562" evidence="1">
    <location>
        <begin position="21"/>
        <end position="206"/>
    </location>
</feature>
<keyword evidence="1" id="KW-0732">Signal</keyword>
<feature type="signal peptide" evidence="1">
    <location>
        <begin position="1"/>
        <end position="20"/>
    </location>
</feature>
<dbReference type="InterPro" id="IPR025665">
    <property type="entry name" value="Beta-barrel_OMP_2"/>
</dbReference>
<dbReference type="InterPro" id="IPR011250">
    <property type="entry name" value="OMP/PagP_B-barrel"/>
</dbReference>
<accession>A0A3E1Q7E3</accession>
<dbReference type="OrthoDB" id="947434at2"/>
<dbReference type="EMBL" id="QVID01000002">
    <property type="protein sequence ID" value="RFN58057.1"/>
    <property type="molecule type" value="Genomic_DNA"/>
</dbReference>
<dbReference type="Proteomes" id="UP000261082">
    <property type="component" value="Unassembled WGS sequence"/>
</dbReference>
<feature type="domain" description="Outer membrane protein beta-barrel" evidence="2">
    <location>
        <begin position="19"/>
        <end position="177"/>
    </location>
</feature>
<dbReference type="AlphaFoldDB" id="A0A3E1Q7E3"/>
<name>A0A3E1Q7E3_9FLAO</name>
<reference evidence="3 4" key="1">
    <citation type="journal article" date="2007" name="Int. J. Syst. Evol. Microbiol.">
        <title>Marixanthomonas ophiurae gen. nov., sp. nov., a marine bacterium of the family Flavobacteriaceae isolated from a deep-sea brittle star.</title>
        <authorList>
            <person name="Romanenko L.A."/>
            <person name="Uchino M."/>
            <person name="Frolova G.M."/>
            <person name="Mikhailov V.V."/>
        </authorList>
    </citation>
    <scope>NUCLEOTIDE SEQUENCE [LARGE SCALE GENOMIC DNA]</scope>
    <source>
        <strain evidence="3 4">KMM 3046</strain>
    </source>
</reference>
<keyword evidence="4" id="KW-1185">Reference proteome</keyword>
<evidence type="ECO:0000256" key="1">
    <source>
        <dbReference type="SAM" id="SignalP"/>
    </source>
</evidence>
<protein>
    <submittedName>
        <fullName evidence="3">PorT family protein</fullName>
    </submittedName>
</protein>
<evidence type="ECO:0000313" key="3">
    <source>
        <dbReference type="EMBL" id="RFN58057.1"/>
    </source>
</evidence>
<comment type="caution">
    <text evidence="3">The sequence shown here is derived from an EMBL/GenBank/DDBJ whole genome shotgun (WGS) entry which is preliminary data.</text>
</comment>
<evidence type="ECO:0000259" key="2">
    <source>
        <dbReference type="Pfam" id="PF13568"/>
    </source>
</evidence>
<dbReference type="RefSeq" id="WP_117160007.1">
    <property type="nucleotide sequence ID" value="NZ_QVID01000002.1"/>
</dbReference>